<comment type="catalytic activity">
    <reaction evidence="8">
        <text>Mo-molybdopterin + GTP + H(+) = Mo-molybdopterin guanine dinucleotide + diphosphate</text>
        <dbReference type="Rhea" id="RHEA:34243"/>
        <dbReference type="ChEBI" id="CHEBI:15378"/>
        <dbReference type="ChEBI" id="CHEBI:33019"/>
        <dbReference type="ChEBI" id="CHEBI:37565"/>
        <dbReference type="ChEBI" id="CHEBI:71302"/>
        <dbReference type="ChEBI" id="CHEBI:71310"/>
        <dbReference type="EC" id="2.7.7.77"/>
    </reaction>
</comment>
<keyword evidence="5 8" id="KW-0460">Magnesium</keyword>
<feature type="binding site" evidence="8">
    <location>
        <position position="22"/>
    </location>
    <ligand>
        <name>GTP</name>
        <dbReference type="ChEBI" id="CHEBI:37565"/>
    </ligand>
</feature>
<gene>
    <name evidence="8 10" type="primary">mobA</name>
    <name evidence="10" type="ORF">ABG79_00934</name>
</gene>
<evidence type="ECO:0000256" key="8">
    <source>
        <dbReference type="HAMAP-Rule" id="MF_00316"/>
    </source>
</evidence>
<dbReference type="SUPFAM" id="SSF53448">
    <property type="entry name" value="Nucleotide-diphospho-sugar transferases"/>
    <property type="match status" value="1"/>
</dbReference>
<keyword evidence="2 8" id="KW-0808">Transferase</keyword>
<feature type="binding site" evidence="8">
    <location>
        <position position="94"/>
    </location>
    <ligand>
        <name>GTP</name>
        <dbReference type="ChEBI" id="CHEBI:37565"/>
    </ligand>
</feature>
<dbReference type="OrthoDB" id="9788394at2"/>
<dbReference type="EC" id="2.7.7.77" evidence="8"/>
<feature type="binding site" evidence="8">
    <location>
        <begin position="10"/>
        <end position="12"/>
    </location>
    <ligand>
        <name>GTP</name>
        <dbReference type="ChEBI" id="CHEBI:37565"/>
    </ligand>
</feature>
<dbReference type="PATRIC" id="fig|908809.3.peg.946"/>
<dbReference type="Proteomes" id="UP000052015">
    <property type="component" value="Unassembled WGS sequence"/>
</dbReference>
<comment type="function">
    <text evidence="8">Transfers a GMP moiety from GTP to Mo-molybdopterin (Mo-MPT) cofactor (Moco or molybdenum cofactor) to form Mo-molybdopterin guanine dinucleotide (Mo-MGD) cofactor.</text>
</comment>
<keyword evidence="11" id="KW-1185">Reference proteome</keyword>
<feature type="binding site" evidence="8">
    <location>
        <position position="94"/>
    </location>
    <ligand>
        <name>Mg(2+)</name>
        <dbReference type="ChEBI" id="CHEBI:18420"/>
    </ligand>
</feature>
<dbReference type="RefSeq" id="WP_083490336.1">
    <property type="nucleotide sequence ID" value="NZ_LKHP01000004.1"/>
</dbReference>
<dbReference type="HAMAP" id="MF_00316">
    <property type="entry name" value="MobA"/>
    <property type="match status" value="1"/>
</dbReference>
<organism evidence="10 11">
    <name type="scientific">Caloramator mitchellensis</name>
    <dbReference type="NCBI Taxonomy" id="908809"/>
    <lineage>
        <taxon>Bacteria</taxon>
        <taxon>Bacillati</taxon>
        <taxon>Bacillota</taxon>
        <taxon>Clostridia</taxon>
        <taxon>Eubacteriales</taxon>
        <taxon>Clostridiaceae</taxon>
        <taxon>Caloramator</taxon>
    </lineage>
</organism>
<comment type="caution">
    <text evidence="8">Lacks conserved residue(s) required for the propagation of feature annotation.</text>
</comment>
<feature type="binding site" evidence="8">
    <location>
        <position position="65"/>
    </location>
    <ligand>
        <name>GTP</name>
        <dbReference type="ChEBI" id="CHEBI:37565"/>
    </ligand>
</feature>
<evidence type="ECO:0000256" key="6">
    <source>
        <dbReference type="ARBA" id="ARBA00023134"/>
    </source>
</evidence>
<evidence type="ECO:0000256" key="3">
    <source>
        <dbReference type="ARBA" id="ARBA00022723"/>
    </source>
</evidence>
<comment type="cofactor">
    <cofactor evidence="8">
        <name>Mg(2+)</name>
        <dbReference type="ChEBI" id="CHEBI:18420"/>
    </cofactor>
</comment>
<evidence type="ECO:0000256" key="2">
    <source>
        <dbReference type="ARBA" id="ARBA00022679"/>
    </source>
</evidence>
<comment type="caution">
    <text evidence="10">The sequence shown here is derived from an EMBL/GenBank/DDBJ whole genome shotgun (WGS) entry which is preliminary data.</text>
</comment>
<dbReference type="PANTHER" id="PTHR19136:SF81">
    <property type="entry name" value="MOLYBDENUM COFACTOR GUANYLYLTRANSFERASE"/>
    <property type="match status" value="1"/>
</dbReference>
<comment type="similarity">
    <text evidence="8">Belongs to the MobA family.</text>
</comment>
<protein>
    <recommendedName>
        <fullName evidence="8">Probable molybdenum cofactor guanylyltransferase</fullName>
        <shortName evidence="8">MoCo guanylyltransferase</shortName>
        <ecNumber evidence="8">2.7.7.77</ecNumber>
    </recommendedName>
    <alternativeName>
        <fullName evidence="8">GTP:molybdopterin guanylyltransferase</fullName>
    </alternativeName>
    <alternativeName>
        <fullName evidence="8">Mo-MPT guanylyltransferase</fullName>
    </alternativeName>
    <alternativeName>
        <fullName evidence="8">Molybdopterin guanylyltransferase</fullName>
    </alternativeName>
    <alternativeName>
        <fullName evidence="8">Molybdopterin-guanine dinucleotide synthase</fullName>
        <shortName evidence="8">MGD synthase</shortName>
    </alternativeName>
</protein>
<dbReference type="STRING" id="908809.ABG79_00934"/>
<sequence>MELFNSAAILCGGKSSRMRYDKSRLIIDGKFIIDLIKDELLKEFADVIYIVNDLKRFDYEKIFVDVYLGCGPAGAIYTALLKSTSKYVFVTACDMPFVNIDYINYMKNILINKKCDCLITKKGEWIEPLFAFYSKDMIEIFKKNIERENYKLFDVIKESNYYAIEEKEAKKFSADLDMFFNLNYQKDLEVLFKRFRRVEYYRDNKKL</sequence>
<comment type="subcellular location">
    <subcellularLocation>
        <location evidence="8">Cytoplasm</location>
    </subcellularLocation>
</comment>
<reference evidence="10 11" key="1">
    <citation type="submission" date="2015-09" db="EMBL/GenBank/DDBJ databases">
        <title>Draft genome sequence of a Caloramator mitchellensis, a moderate thermophile from the Great Artesian Basin of Australia.</title>
        <authorList>
            <person name="Patel B.K."/>
        </authorList>
    </citation>
    <scope>NUCLEOTIDE SEQUENCE [LARGE SCALE GENOMIC DNA]</scope>
    <source>
        <strain evidence="10 11">VF08</strain>
    </source>
</reference>
<evidence type="ECO:0000256" key="4">
    <source>
        <dbReference type="ARBA" id="ARBA00022741"/>
    </source>
</evidence>
<keyword evidence="1 8" id="KW-0963">Cytoplasm</keyword>
<keyword evidence="4 8" id="KW-0547">Nucleotide-binding</keyword>
<evidence type="ECO:0000256" key="5">
    <source>
        <dbReference type="ARBA" id="ARBA00022842"/>
    </source>
</evidence>
<dbReference type="PANTHER" id="PTHR19136">
    <property type="entry name" value="MOLYBDENUM COFACTOR GUANYLYLTRANSFERASE"/>
    <property type="match status" value="1"/>
</dbReference>
<comment type="domain">
    <text evidence="8">The N-terminal domain determines nucleotide recognition and specific binding, while the C-terminal domain determines the specific binding to the target protein.</text>
</comment>
<dbReference type="InterPro" id="IPR013482">
    <property type="entry name" value="Molybde_CF_guanTrfase"/>
</dbReference>
<evidence type="ECO:0000256" key="7">
    <source>
        <dbReference type="ARBA" id="ARBA00023150"/>
    </source>
</evidence>
<keyword evidence="7 8" id="KW-0501">Molybdenum cofactor biosynthesis</keyword>
<keyword evidence="6 8" id="KW-0342">GTP-binding</keyword>
<evidence type="ECO:0000313" key="11">
    <source>
        <dbReference type="Proteomes" id="UP000052015"/>
    </source>
</evidence>
<keyword evidence="3 8" id="KW-0479">Metal-binding</keyword>
<evidence type="ECO:0000259" key="9">
    <source>
        <dbReference type="Pfam" id="PF12804"/>
    </source>
</evidence>
<dbReference type="Gene3D" id="3.90.550.10">
    <property type="entry name" value="Spore Coat Polysaccharide Biosynthesis Protein SpsA, Chain A"/>
    <property type="match status" value="1"/>
</dbReference>
<dbReference type="EMBL" id="LKHP01000004">
    <property type="protein sequence ID" value="KRQ87136.1"/>
    <property type="molecule type" value="Genomic_DNA"/>
</dbReference>
<dbReference type="InterPro" id="IPR025877">
    <property type="entry name" value="MobA-like_NTP_Trfase"/>
</dbReference>
<dbReference type="CDD" id="cd02503">
    <property type="entry name" value="MobA"/>
    <property type="match status" value="1"/>
</dbReference>
<keyword evidence="10" id="KW-0548">Nucleotidyltransferase</keyword>
<dbReference type="AlphaFoldDB" id="A0A0R3JUB0"/>
<dbReference type="GO" id="GO:0061603">
    <property type="term" value="F:molybdenum cofactor guanylyltransferase activity"/>
    <property type="evidence" value="ECO:0007669"/>
    <property type="project" value="UniProtKB-EC"/>
</dbReference>
<dbReference type="InterPro" id="IPR029044">
    <property type="entry name" value="Nucleotide-diphossugar_trans"/>
</dbReference>
<dbReference type="GO" id="GO:0046872">
    <property type="term" value="F:metal ion binding"/>
    <property type="evidence" value="ECO:0007669"/>
    <property type="project" value="UniProtKB-KW"/>
</dbReference>
<feature type="domain" description="MobA-like NTP transferase" evidence="9">
    <location>
        <begin position="7"/>
        <end position="145"/>
    </location>
</feature>
<evidence type="ECO:0000256" key="1">
    <source>
        <dbReference type="ARBA" id="ARBA00022490"/>
    </source>
</evidence>
<dbReference type="Pfam" id="PF12804">
    <property type="entry name" value="NTP_transf_3"/>
    <property type="match status" value="1"/>
</dbReference>
<name>A0A0R3JUB0_CALMK</name>
<evidence type="ECO:0000313" key="10">
    <source>
        <dbReference type="EMBL" id="KRQ87136.1"/>
    </source>
</evidence>
<dbReference type="GO" id="GO:0006777">
    <property type="term" value="P:Mo-molybdopterin cofactor biosynthetic process"/>
    <property type="evidence" value="ECO:0007669"/>
    <property type="project" value="UniProtKB-KW"/>
</dbReference>
<accession>A0A0R3JUB0</accession>
<dbReference type="GO" id="GO:0005525">
    <property type="term" value="F:GTP binding"/>
    <property type="evidence" value="ECO:0007669"/>
    <property type="project" value="UniProtKB-UniRule"/>
</dbReference>
<proteinExistence type="inferred from homology"/>
<dbReference type="GO" id="GO:0005737">
    <property type="term" value="C:cytoplasm"/>
    <property type="evidence" value="ECO:0007669"/>
    <property type="project" value="UniProtKB-SubCell"/>
</dbReference>